<dbReference type="CDD" id="cd02696">
    <property type="entry name" value="MurNAc-LAA"/>
    <property type="match status" value="1"/>
</dbReference>
<dbReference type="SMART" id="SM00646">
    <property type="entry name" value="Ami_3"/>
    <property type="match status" value="1"/>
</dbReference>
<feature type="domain" description="MurNAc-LAA" evidence="2">
    <location>
        <begin position="87"/>
        <end position="192"/>
    </location>
</feature>
<dbReference type="Proteomes" id="UP001290462">
    <property type="component" value="Unassembled WGS sequence"/>
</dbReference>
<comment type="caution">
    <text evidence="3">The sequence shown here is derived from an EMBL/GenBank/DDBJ whole genome shotgun (WGS) entry which is preliminary data.</text>
</comment>
<keyword evidence="3" id="KW-0378">Hydrolase</keyword>
<dbReference type="InterPro" id="IPR002508">
    <property type="entry name" value="MurNAc-LAA_cat"/>
</dbReference>
<evidence type="ECO:0000259" key="2">
    <source>
        <dbReference type="SMART" id="SM00646"/>
    </source>
</evidence>
<dbReference type="AlphaFoldDB" id="A0AAW9KF61"/>
<protein>
    <submittedName>
        <fullName evidence="3">N-acetylmuramoyl-L-alanine amidase</fullName>
        <ecNumber evidence="3">3.5.1.28</ecNumber>
    </submittedName>
</protein>
<dbReference type="GO" id="GO:0009253">
    <property type="term" value="P:peptidoglycan catabolic process"/>
    <property type="evidence" value="ECO:0007669"/>
    <property type="project" value="InterPro"/>
</dbReference>
<evidence type="ECO:0000256" key="1">
    <source>
        <dbReference type="SAM" id="SignalP"/>
    </source>
</evidence>
<keyword evidence="1" id="KW-0732">Signal</keyword>
<accession>A0AAW9KF61</accession>
<dbReference type="Pfam" id="PF01520">
    <property type="entry name" value="Amidase_3"/>
    <property type="match status" value="1"/>
</dbReference>
<dbReference type="GO" id="GO:0030288">
    <property type="term" value="C:outer membrane-bounded periplasmic space"/>
    <property type="evidence" value="ECO:0007669"/>
    <property type="project" value="TreeGrafter"/>
</dbReference>
<gene>
    <name evidence="3" type="ORF">RAK27_19240</name>
</gene>
<feature type="chain" id="PRO_5043398697" evidence="1">
    <location>
        <begin position="24"/>
        <end position="375"/>
    </location>
</feature>
<dbReference type="Gene3D" id="3.40.630.40">
    <property type="entry name" value="Zn-dependent exopeptidases"/>
    <property type="match status" value="1"/>
</dbReference>
<organism evidence="3 4">
    <name type="scientific">Carnobacterium maltaromaticum</name>
    <name type="common">Carnobacterium piscicola</name>
    <dbReference type="NCBI Taxonomy" id="2751"/>
    <lineage>
        <taxon>Bacteria</taxon>
        <taxon>Bacillati</taxon>
        <taxon>Bacillota</taxon>
        <taxon>Bacilli</taxon>
        <taxon>Lactobacillales</taxon>
        <taxon>Carnobacteriaceae</taxon>
        <taxon>Carnobacterium</taxon>
    </lineage>
</organism>
<dbReference type="RefSeq" id="WP_322809929.1">
    <property type="nucleotide sequence ID" value="NZ_JAVBVO010000028.1"/>
</dbReference>
<dbReference type="GO" id="GO:0008745">
    <property type="term" value="F:N-acetylmuramoyl-L-alanine amidase activity"/>
    <property type="evidence" value="ECO:0007669"/>
    <property type="project" value="UniProtKB-EC"/>
</dbReference>
<reference evidence="3" key="1">
    <citation type="submission" date="2023-08" db="EMBL/GenBank/DDBJ databases">
        <title>Genomic characterization of piscicolin 126 produced by Carnobacterium maltaromaticum CM22 strain isolated from salmon (Salmo salar).</title>
        <authorList>
            <person name="Gonzalez-Gragera E."/>
            <person name="Garcia-Lopez J.D."/>
            <person name="Teso-Perez C."/>
            <person name="Gimenez-Hernandez I."/>
            <person name="Peralta-Sanchez J.M."/>
            <person name="Valdivia E."/>
            <person name="Montalban-Lopez M."/>
            <person name="Martin-Platero A.M."/>
            <person name="Banos A."/>
            <person name="Martinez-Bueno M."/>
        </authorList>
    </citation>
    <scope>NUCLEOTIDE SEQUENCE</scope>
    <source>
        <strain evidence="3">CM22</strain>
    </source>
</reference>
<dbReference type="SUPFAM" id="SSF53187">
    <property type="entry name" value="Zn-dependent exopeptidases"/>
    <property type="match status" value="1"/>
</dbReference>
<evidence type="ECO:0000313" key="4">
    <source>
        <dbReference type="Proteomes" id="UP001290462"/>
    </source>
</evidence>
<dbReference type="InterPro" id="IPR050695">
    <property type="entry name" value="N-acetylmuramoyl_amidase_3"/>
</dbReference>
<proteinExistence type="predicted"/>
<dbReference type="EMBL" id="JAVBVO010000028">
    <property type="protein sequence ID" value="MDZ5760783.1"/>
    <property type="molecule type" value="Genomic_DNA"/>
</dbReference>
<dbReference type="PANTHER" id="PTHR30404">
    <property type="entry name" value="N-ACETYLMURAMOYL-L-ALANINE AMIDASE"/>
    <property type="match status" value="1"/>
</dbReference>
<dbReference type="PANTHER" id="PTHR30404:SF8">
    <property type="entry name" value="AUTOLYSIN PH-RELATED"/>
    <property type="match status" value="1"/>
</dbReference>
<dbReference type="EC" id="3.5.1.28" evidence="3"/>
<feature type="signal peptide" evidence="1">
    <location>
        <begin position="1"/>
        <end position="23"/>
    </location>
</feature>
<sequence>MSKFNKLFVAVLVFMTLAMPVTAYGTITTIHAGHGGVDPGALGSGYTEADLARRITSNMVAKTGAFDATDNTATSVNDNLNKIVRNVKLKSSSGSDWNISNHLNAASPAATGVEVFYFSGDPEGKAKAEQISATISQALGIPNRGAKIGDGLFVINSTPGHSLLIEWAFITNPSDVSKLLGNLDVAVNRVINLFGYGATIVDPNQPTTESGVQLPNYWVFWNVGHDFKRVQEYRVNMNRIMKIDYSDIYYNQNVDGTWSIGITNLDLNGLQNYRLQLMQRYGLNGNQMNGQEFFVDSYVIGYKDISLSQVQNLRLRWLNEGYANDRLVMQQNSNGKWSLFTNQNSFRNVQHRRIMLDRLNPDMKISDMRHYELER</sequence>
<evidence type="ECO:0000313" key="3">
    <source>
        <dbReference type="EMBL" id="MDZ5760783.1"/>
    </source>
</evidence>
<name>A0AAW9KF61_CARML</name>